<dbReference type="Pfam" id="PF14634">
    <property type="entry name" value="zf-RING_5"/>
    <property type="match status" value="1"/>
</dbReference>
<organism evidence="2 3">
    <name type="scientific">Cerrena zonata</name>
    <dbReference type="NCBI Taxonomy" id="2478898"/>
    <lineage>
        <taxon>Eukaryota</taxon>
        <taxon>Fungi</taxon>
        <taxon>Dikarya</taxon>
        <taxon>Basidiomycota</taxon>
        <taxon>Agaricomycotina</taxon>
        <taxon>Agaricomycetes</taxon>
        <taxon>Polyporales</taxon>
        <taxon>Cerrenaceae</taxon>
        <taxon>Cerrena</taxon>
    </lineage>
</organism>
<protein>
    <recommendedName>
        <fullName evidence="1">RING-type domain-containing protein</fullName>
    </recommendedName>
</protein>
<dbReference type="EMBL" id="JASBNA010000003">
    <property type="protein sequence ID" value="KAK7693533.1"/>
    <property type="molecule type" value="Genomic_DNA"/>
</dbReference>
<reference evidence="2 3" key="1">
    <citation type="submission" date="2022-09" db="EMBL/GenBank/DDBJ databases">
        <authorList>
            <person name="Palmer J.M."/>
        </authorList>
    </citation>
    <scope>NUCLEOTIDE SEQUENCE [LARGE SCALE GENOMIC DNA]</scope>
    <source>
        <strain evidence="2 3">DSM 7382</strain>
    </source>
</reference>
<comment type="caution">
    <text evidence="2">The sequence shown here is derived from an EMBL/GenBank/DDBJ whole genome shotgun (WGS) entry which is preliminary data.</text>
</comment>
<feature type="domain" description="RING-type" evidence="1">
    <location>
        <begin position="20"/>
        <end position="63"/>
    </location>
</feature>
<name>A0AAW0GJK4_9APHY</name>
<dbReference type="InterPro" id="IPR001841">
    <property type="entry name" value="Znf_RING"/>
</dbReference>
<evidence type="ECO:0000313" key="2">
    <source>
        <dbReference type="EMBL" id="KAK7693533.1"/>
    </source>
</evidence>
<accession>A0AAW0GJK4</accession>
<keyword evidence="3" id="KW-1185">Reference proteome</keyword>
<proteinExistence type="predicted"/>
<sequence length="85" mass="9425">MSAITPNEQPEFDFWEFVACARCHLPFSAESGAQPPVPFWVTECGHVVCNNHLKPDQSCTECGTQGIQVAPLQREVPAYNEAFVD</sequence>
<dbReference type="AlphaFoldDB" id="A0AAW0GJK4"/>
<evidence type="ECO:0000313" key="3">
    <source>
        <dbReference type="Proteomes" id="UP001385951"/>
    </source>
</evidence>
<evidence type="ECO:0000259" key="1">
    <source>
        <dbReference type="Pfam" id="PF14634"/>
    </source>
</evidence>
<gene>
    <name evidence="2" type="ORF">QCA50_003102</name>
</gene>
<dbReference type="Proteomes" id="UP001385951">
    <property type="component" value="Unassembled WGS sequence"/>
</dbReference>